<dbReference type="SUPFAM" id="SSF46626">
    <property type="entry name" value="Cytochrome c"/>
    <property type="match status" value="1"/>
</dbReference>
<dbReference type="Pfam" id="PF07583">
    <property type="entry name" value="PSCyt2"/>
    <property type="match status" value="1"/>
</dbReference>
<dbReference type="InterPro" id="IPR036909">
    <property type="entry name" value="Cyt_c-like_dom_sf"/>
</dbReference>
<reference evidence="7" key="1">
    <citation type="journal article" date="2019" name="Int. J. Syst. Evol. Microbiol.">
        <title>The Global Catalogue of Microorganisms (GCM) 10K type strain sequencing project: providing services to taxonomists for standard genome sequencing and annotation.</title>
        <authorList>
            <consortium name="The Broad Institute Genomics Platform"/>
            <consortium name="The Broad Institute Genome Sequencing Center for Infectious Disease"/>
            <person name="Wu L."/>
            <person name="Ma J."/>
        </authorList>
    </citation>
    <scope>NUCLEOTIDE SEQUENCE [LARGE SCALE GENOMIC DNA]</scope>
    <source>
        <strain evidence="7">CGMCC 4.1469</strain>
    </source>
</reference>
<keyword evidence="2 4" id="KW-0479">Metal-binding</keyword>
<dbReference type="RefSeq" id="WP_377169000.1">
    <property type="nucleotide sequence ID" value="NZ_JBHSMQ010000006.1"/>
</dbReference>
<dbReference type="Pfam" id="PF07587">
    <property type="entry name" value="PSD1"/>
    <property type="match status" value="1"/>
</dbReference>
<dbReference type="InterPro" id="IPR009056">
    <property type="entry name" value="Cyt_c-like_dom"/>
</dbReference>
<dbReference type="Pfam" id="PF07635">
    <property type="entry name" value="PSCyt1"/>
    <property type="match status" value="1"/>
</dbReference>
<evidence type="ECO:0000256" key="3">
    <source>
        <dbReference type="ARBA" id="ARBA00023004"/>
    </source>
</evidence>
<evidence type="ECO:0000313" key="6">
    <source>
        <dbReference type="EMBL" id="MFC5456600.1"/>
    </source>
</evidence>
<keyword evidence="7" id="KW-1185">Reference proteome</keyword>
<feature type="domain" description="Cytochrome c" evidence="5">
    <location>
        <begin position="37"/>
        <end position="115"/>
    </location>
</feature>
<protein>
    <submittedName>
        <fullName evidence="6">DUF1553 domain-containing protein</fullName>
    </submittedName>
</protein>
<dbReference type="InterPro" id="IPR011444">
    <property type="entry name" value="DUF1549"/>
</dbReference>
<comment type="caution">
    <text evidence="6">The sequence shown here is derived from an EMBL/GenBank/DDBJ whole genome shotgun (WGS) entry which is preliminary data.</text>
</comment>
<dbReference type="InterPro" id="IPR022655">
    <property type="entry name" value="DUF1553"/>
</dbReference>
<evidence type="ECO:0000256" key="1">
    <source>
        <dbReference type="ARBA" id="ARBA00022617"/>
    </source>
</evidence>
<organism evidence="6 7">
    <name type="scientific">Prosthecobacter fluviatilis</name>
    <dbReference type="NCBI Taxonomy" id="445931"/>
    <lineage>
        <taxon>Bacteria</taxon>
        <taxon>Pseudomonadati</taxon>
        <taxon>Verrucomicrobiota</taxon>
        <taxon>Verrucomicrobiia</taxon>
        <taxon>Verrucomicrobiales</taxon>
        <taxon>Verrucomicrobiaceae</taxon>
        <taxon>Prosthecobacter</taxon>
    </lineage>
</organism>
<dbReference type="InterPro" id="IPR011429">
    <property type="entry name" value="Cyt_c_Planctomycete-type"/>
</dbReference>
<evidence type="ECO:0000256" key="4">
    <source>
        <dbReference type="PROSITE-ProRule" id="PRU00433"/>
    </source>
</evidence>
<evidence type="ECO:0000259" key="5">
    <source>
        <dbReference type="PROSITE" id="PS51007"/>
    </source>
</evidence>
<proteinExistence type="predicted"/>
<dbReference type="Proteomes" id="UP001596052">
    <property type="component" value="Unassembled WGS sequence"/>
</dbReference>
<dbReference type="Gene3D" id="1.10.760.10">
    <property type="entry name" value="Cytochrome c-like domain"/>
    <property type="match status" value="1"/>
</dbReference>
<accession>A0ABW0KT68</accession>
<dbReference type="PANTHER" id="PTHR35889:SF3">
    <property type="entry name" value="F-BOX DOMAIN-CONTAINING PROTEIN"/>
    <property type="match status" value="1"/>
</dbReference>
<keyword evidence="3 4" id="KW-0408">Iron</keyword>
<dbReference type="EMBL" id="JBHSMQ010000006">
    <property type="protein sequence ID" value="MFC5456600.1"/>
    <property type="molecule type" value="Genomic_DNA"/>
</dbReference>
<evidence type="ECO:0000256" key="2">
    <source>
        <dbReference type="ARBA" id="ARBA00022723"/>
    </source>
</evidence>
<name>A0ABW0KT68_9BACT</name>
<evidence type="ECO:0000313" key="7">
    <source>
        <dbReference type="Proteomes" id="UP001596052"/>
    </source>
</evidence>
<keyword evidence="1 4" id="KW-0349">Heme</keyword>
<dbReference type="PANTHER" id="PTHR35889">
    <property type="entry name" value="CYCLOINULO-OLIGOSACCHARIDE FRUCTANOTRANSFERASE-RELATED"/>
    <property type="match status" value="1"/>
</dbReference>
<dbReference type="PROSITE" id="PS51007">
    <property type="entry name" value="CYTC"/>
    <property type="match status" value="1"/>
</dbReference>
<gene>
    <name evidence="6" type="ORF">ACFQDI_17170</name>
</gene>
<sequence>MQTSNPYSSSFRPSAPRAGLHGCVWMLVTGLPLMAVDYVKDIKPLLKERCVSCHGTVKQKGDLRLDAGALIPKEAHESLLERIVSNDEDEQMPPEGKRLSAEQIELMKQWIAAGAPFPKNEMIPKKPSEHWAFQPVRRVAVPESAHKNPIDAFVFGKAEAVRQASPQALLRRVHLDLTGLPPTVEEQVRFAQSGDLSAVVDDLLKRPDYGERWARHWLDVVRYADSNGYERDAEKPFVWRYRDYVIEALNEDKPYNRFVMEQLAGDELAERSVKSVIATGFLRLGHWDDEPADPAADRYDQLDDIVSTTGQAFLGLTIGCARCHDHKFEPLATRDYYSLVAVFNPLQRPANGRKELTVAVDGTEVYAWKEPSAKAPETHVLVRGSPTRFGDLVGPAVPAILVKEQPPFPTANDKTTQRRLGLARWMASEQNPLTARVMVNRVWQQHFGQGLVSTANDFGLMGAAPENPELLDWLAHWFMHDAGWSLKKLHRLILASKAWQMGRSSEALMKYRRLEVEAIRDSMLAVSGRLNPKRFGPAMKPGIPLAALEANTDKDKVWKASDEGEASRRSIYAFIKRGLVVPMFETLDLADTVSSCPQRQVTTVAPQALSLFNGEFVNEQARHFAARLRREAGDDAERQIALAWKLALCREPKGDELAKMLVFLQEQPLEQACRVILNLNEFVYPE</sequence>